<sequence length="81" mass="8483">MLTKVFTVSAHPDLVETDARRTLMSAATIRGEAFFLMPTPYLLPAMCLLSAAAAAAACGDDDDAMLTSAKVGNFEVGFLGL</sequence>
<reference evidence="1 2" key="2">
    <citation type="submission" date="2018-11" db="EMBL/GenBank/DDBJ databases">
        <authorList>
            <consortium name="Pathogen Informatics"/>
        </authorList>
    </citation>
    <scope>NUCLEOTIDE SEQUENCE [LARGE SCALE GENOMIC DNA]</scope>
</reference>
<keyword evidence="2" id="KW-1185">Reference proteome</keyword>
<evidence type="ECO:0000313" key="3">
    <source>
        <dbReference type="WBParaSite" id="TTAC_0000569001-mRNA-1"/>
    </source>
</evidence>
<dbReference type="AlphaFoldDB" id="A0A0R3WY50"/>
<accession>A0A0R3WY50</accession>
<gene>
    <name evidence="1" type="ORF">TTAC_LOCUS5675</name>
</gene>
<dbReference type="Proteomes" id="UP000274429">
    <property type="component" value="Unassembled WGS sequence"/>
</dbReference>
<name>A0A0R3WY50_HYDTA</name>
<proteinExistence type="predicted"/>
<evidence type="ECO:0000313" key="1">
    <source>
        <dbReference type="EMBL" id="VDM27424.1"/>
    </source>
</evidence>
<evidence type="ECO:0000313" key="2">
    <source>
        <dbReference type="Proteomes" id="UP000274429"/>
    </source>
</evidence>
<protein>
    <submittedName>
        <fullName evidence="3">SERPIN domain-containing protein</fullName>
    </submittedName>
</protein>
<dbReference type="EMBL" id="UYWX01008523">
    <property type="protein sequence ID" value="VDM27424.1"/>
    <property type="molecule type" value="Genomic_DNA"/>
</dbReference>
<reference evidence="3" key="1">
    <citation type="submission" date="2017-02" db="UniProtKB">
        <authorList>
            <consortium name="WormBaseParasite"/>
        </authorList>
    </citation>
    <scope>IDENTIFICATION</scope>
</reference>
<organism evidence="3">
    <name type="scientific">Hydatigena taeniaeformis</name>
    <name type="common">Feline tapeworm</name>
    <name type="synonym">Taenia taeniaeformis</name>
    <dbReference type="NCBI Taxonomy" id="6205"/>
    <lineage>
        <taxon>Eukaryota</taxon>
        <taxon>Metazoa</taxon>
        <taxon>Spiralia</taxon>
        <taxon>Lophotrochozoa</taxon>
        <taxon>Platyhelminthes</taxon>
        <taxon>Cestoda</taxon>
        <taxon>Eucestoda</taxon>
        <taxon>Cyclophyllidea</taxon>
        <taxon>Taeniidae</taxon>
        <taxon>Hydatigera</taxon>
    </lineage>
</organism>
<dbReference type="WBParaSite" id="TTAC_0000569001-mRNA-1">
    <property type="protein sequence ID" value="TTAC_0000569001-mRNA-1"/>
    <property type="gene ID" value="TTAC_0000569001"/>
</dbReference>